<feature type="binding site" evidence="9">
    <location>
        <position position="85"/>
    </location>
    <ligand>
        <name>Mg(2+)</name>
        <dbReference type="ChEBI" id="CHEBI:18420"/>
    </ligand>
</feature>
<evidence type="ECO:0000313" key="13">
    <source>
        <dbReference type="Proteomes" id="UP001283109"/>
    </source>
</evidence>
<keyword evidence="3 9" id="KW-0436">Ligase</keyword>
<evidence type="ECO:0000313" key="12">
    <source>
        <dbReference type="EMBL" id="MDW4572192.1"/>
    </source>
</evidence>
<dbReference type="InterPro" id="IPR017926">
    <property type="entry name" value="GATASE"/>
</dbReference>
<keyword evidence="6 9" id="KW-0315">Glutamine amidotransferase</keyword>
<comment type="catalytic activity">
    <reaction evidence="9">
        <text>L-glutamine + H2O = L-glutamate + NH4(+)</text>
        <dbReference type="Rhea" id="RHEA:15889"/>
        <dbReference type="ChEBI" id="CHEBI:15377"/>
        <dbReference type="ChEBI" id="CHEBI:28938"/>
        <dbReference type="ChEBI" id="CHEBI:29985"/>
        <dbReference type="ChEBI" id="CHEBI:58359"/>
    </reaction>
</comment>
<evidence type="ECO:0000256" key="6">
    <source>
        <dbReference type="ARBA" id="ARBA00022962"/>
    </source>
</evidence>
<keyword evidence="4 9" id="KW-0547">Nucleotide-binding</keyword>
<dbReference type="PROSITE" id="PS51273">
    <property type="entry name" value="GATASE_TYPE_1"/>
    <property type="match status" value="1"/>
</dbReference>
<feature type="binding site" evidence="9">
    <location>
        <position position="257"/>
    </location>
    <ligand>
        <name>ATP</name>
        <dbReference type="ChEBI" id="CHEBI:30616"/>
    </ligand>
</feature>
<comment type="miscellaneous">
    <text evidence="9">CTPSs have evolved a hybrid strategy for distinguishing between UTP and CTP. The overlapping regions of the product feedback inhibitory and substrate sites recognize a common feature in both compounds, the triphosphate moiety. To differentiate isosteric substrate and product pyrimidine rings, an additional pocket far from the expected kinase/ligase catalytic site, specifically recognizes the cytosine and ribose portions of the product inhibitor.</text>
</comment>
<feature type="active site" evidence="9">
    <location>
        <position position="529"/>
    </location>
</feature>
<dbReference type="EC" id="6.3.4.2" evidence="9"/>
<feature type="domain" description="CTP synthase N-terminal" evidence="11">
    <location>
        <begin position="17"/>
        <end position="282"/>
    </location>
</feature>
<feature type="binding site" evidence="9">
    <location>
        <position position="27"/>
    </location>
    <ligand>
        <name>CTP</name>
        <dbReference type="ChEBI" id="CHEBI:37563"/>
        <note>allosteric inhibitor</note>
    </ligand>
</feature>
<comment type="activity regulation">
    <text evidence="9">Allosterically activated by GTP, when glutamine is the substrate; GTP has no effect on the reaction when ammonia is the substrate. The allosteric effector GTP functions by stabilizing the protein conformation that binds the tetrahedral intermediate(s) formed during glutamine hydrolysis. Inhibited by the product CTP, via allosteric rather than competitive inhibition.</text>
</comment>
<feature type="binding site" evidence="9">
    <location>
        <position position="239"/>
    </location>
    <ligand>
        <name>CTP</name>
        <dbReference type="ChEBI" id="CHEBI:37563"/>
        <note>allosteric inhibitor</note>
    </ligand>
</feature>
<comment type="catalytic activity">
    <reaction evidence="9">
        <text>UTP + NH4(+) + ATP = CTP + ADP + phosphate + 2 H(+)</text>
        <dbReference type="Rhea" id="RHEA:16597"/>
        <dbReference type="ChEBI" id="CHEBI:15378"/>
        <dbReference type="ChEBI" id="CHEBI:28938"/>
        <dbReference type="ChEBI" id="CHEBI:30616"/>
        <dbReference type="ChEBI" id="CHEBI:37563"/>
        <dbReference type="ChEBI" id="CHEBI:43474"/>
        <dbReference type="ChEBI" id="CHEBI:46398"/>
        <dbReference type="ChEBI" id="CHEBI:456216"/>
    </reaction>
</comment>
<evidence type="ECO:0000256" key="2">
    <source>
        <dbReference type="ARBA" id="ARBA00007533"/>
    </source>
</evidence>
<keyword evidence="13" id="KW-1185">Reference proteome</keyword>
<evidence type="ECO:0000256" key="1">
    <source>
        <dbReference type="ARBA" id="ARBA00005171"/>
    </source>
</evidence>
<dbReference type="NCBIfam" id="NF003792">
    <property type="entry name" value="PRK05380.1"/>
    <property type="match status" value="1"/>
</dbReference>
<comment type="catalytic activity">
    <reaction evidence="8 9">
        <text>UTP + L-glutamine + ATP + H2O = CTP + L-glutamate + ADP + phosphate + 2 H(+)</text>
        <dbReference type="Rhea" id="RHEA:26426"/>
        <dbReference type="ChEBI" id="CHEBI:15377"/>
        <dbReference type="ChEBI" id="CHEBI:15378"/>
        <dbReference type="ChEBI" id="CHEBI:29985"/>
        <dbReference type="ChEBI" id="CHEBI:30616"/>
        <dbReference type="ChEBI" id="CHEBI:37563"/>
        <dbReference type="ChEBI" id="CHEBI:43474"/>
        <dbReference type="ChEBI" id="CHEBI:46398"/>
        <dbReference type="ChEBI" id="CHEBI:58359"/>
        <dbReference type="ChEBI" id="CHEBI:456216"/>
        <dbReference type="EC" id="6.3.4.2"/>
    </reaction>
</comment>
<evidence type="ECO:0000256" key="9">
    <source>
        <dbReference type="HAMAP-Rule" id="MF_01227"/>
    </source>
</evidence>
<feature type="binding site" evidence="9">
    <location>
        <position position="239"/>
    </location>
    <ligand>
        <name>UTP</name>
        <dbReference type="ChEBI" id="CHEBI:46398"/>
    </ligand>
</feature>
<comment type="caution">
    <text evidence="12">The sequence shown here is derived from an EMBL/GenBank/DDBJ whole genome shotgun (WGS) entry which is preliminary data.</text>
</comment>
<evidence type="ECO:0000259" key="11">
    <source>
        <dbReference type="Pfam" id="PF06418"/>
    </source>
</evidence>
<dbReference type="GO" id="GO:0003883">
    <property type="term" value="F:CTP synthase activity"/>
    <property type="evidence" value="ECO:0007669"/>
    <property type="project" value="UniProtKB-EC"/>
</dbReference>
<feature type="binding site" evidence="9">
    <location>
        <position position="85"/>
    </location>
    <ligand>
        <name>ATP</name>
        <dbReference type="ChEBI" id="CHEBI:30616"/>
    </ligand>
</feature>
<dbReference type="SUPFAM" id="SSF52317">
    <property type="entry name" value="Class I glutamine amidotransferase-like"/>
    <property type="match status" value="1"/>
</dbReference>
<feature type="region of interest" description="Amidoligase domain" evidence="9">
    <location>
        <begin position="1"/>
        <end position="282"/>
    </location>
</feature>
<feature type="active site" evidence="9">
    <location>
        <position position="531"/>
    </location>
</feature>
<protein>
    <recommendedName>
        <fullName evidence="9">CTP synthase</fullName>
        <ecNumber evidence="9">6.3.4.2</ecNumber>
    </recommendedName>
    <alternativeName>
        <fullName evidence="9">Cytidine 5'-triphosphate synthase</fullName>
    </alternativeName>
    <alternativeName>
        <fullName evidence="9">Cytidine triphosphate synthetase</fullName>
        <shortName evidence="9">CTP synthetase</shortName>
        <shortName evidence="9">CTPS</shortName>
    </alternativeName>
    <alternativeName>
        <fullName evidence="9">UTP--ammonia ligase</fullName>
    </alternativeName>
</protein>
<organism evidence="12 13">
    <name type="scientific">Microbacterium arthrosphaerae</name>
    <dbReference type="NCBI Taxonomy" id="792652"/>
    <lineage>
        <taxon>Bacteria</taxon>
        <taxon>Bacillati</taxon>
        <taxon>Actinomycetota</taxon>
        <taxon>Actinomycetes</taxon>
        <taxon>Micrococcales</taxon>
        <taxon>Microbacteriaceae</taxon>
        <taxon>Microbacterium</taxon>
    </lineage>
</organism>
<keyword evidence="9" id="KW-0479">Metal-binding</keyword>
<name>A0ABU4GYN6_9MICO</name>
<comment type="similarity">
    <text evidence="2 9">Belongs to the CTP synthase family.</text>
</comment>
<dbReference type="HAMAP" id="MF_01227">
    <property type="entry name" value="PyrG"/>
    <property type="match status" value="1"/>
</dbReference>
<feature type="binding site" evidence="9">
    <location>
        <begin position="163"/>
        <end position="165"/>
    </location>
    <ligand>
        <name>CTP</name>
        <dbReference type="ChEBI" id="CHEBI:37563"/>
        <note>allosteric inhibitor</note>
    </ligand>
</feature>
<evidence type="ECO:0000256" key="8">
    <source>
        <dbReference type="ARBA" id="ARBA00047781"/>
    </source>
</evidence>
<keyword evidence="9" id="KW-0460">Magnesium</keyword>
<dbReference type="Gene3D" id="3.40.50.880">
    <property type="match status" value="1"/>
</dbReference>
<comment type="subunit">
    <text evidence="9">Homotetramer.</text>
</comment>
<sequence>MQTSDSSRGDSSNDTTRHIFVTGGVVSSLGKGLTAASLGNLLTARGLRVVMQKLDPYLNVDPGTMNPFQHGEVFVTDDGAETDLDIGHYERFLDIELSQAANVTTGQIYSQVIAKERRGEYLGDTVQVIPHITDEIKRRMRLQADETPKPDVIITEIGGTVGDIESQPFIESARQIRHELGRNNVFFVHVSLVPFMGASGEQKTKPTQHSVQALRQIGIQPDALVLRSDRPVTESNKRKIALMCDVDECAVVNAVDVPSIYDIPSMLNEQGLDEYIVRALGLSKAAEVDWSRWQRVLNAVHNPKHEVTIGLVGKYIDLPDAYLSVTEALKAGGFAQETHVNIRWIPSDECETPEGAAKALGPLDGIVIPGGFGIRGIEGKIGALKFAREQGIPTLGICLGLQCIVIEYARHVAGIADASSSEFDPDTAHPVIATMEEQVDILDHGDLGGTMRLGIYPAALTEGSIAAEVYGGTTASERHRHRYEVNNRYRDQIAEAGLVFSGINPDLDLVEYVELPRDVHPYYIATQAHPELRSRPTDANPLFRGLVGAALERHRSSELFDVEPFEEAEEAVA</sequence>
<dbReference type="Pfam" id="PF06418">
    <property type="entry name" value="CTP_synth_N"/>
    <property type="match status" value="1"/>
</dbReference>
<dbReference type="NCBIfam" id="TIGR00337">
    <property type="entry name" value="PyrG"/>
    <property type="match status" value="1"/>
</dbReference>
<dbReference type="SUPFAM" id="SSF52540">
    <property type="entry name" value="P-loop containing nucleoside triphosphate hydrolases"/>
    <property type="match status" value="1"/>
</dbReference>
<gene>
    <name evidence="9" type="primary">pyrG</name>
    <name evidence="12" type="ORF">R8Z58_05290</name>
</gene>
<evidence type="ECO:0000256" key="3">
    <source>
        <dbReference type="ARBA" id="ARBA00022598"/>
    </source>
</evidence>
<comment type="function">
    <text evidence="9">Catalyzes the ATP-dependent amination of UTP to CTP with either L-glutamine or ammonia as the source of nitrogen. Regulates intracellular CTP levels through interactions with the four ribonucleotide triphosphates.</text>
</comment>
<dbReference type="InterPro" id="IPR033828">
    <property type="entry name" value="GATase1_CTP_Synthase"/>
</dbReference>
<dbReference type="InterPro" id="IPR017456">
    <property type="entry name" value="CTP_synthase_N"/>
</dbReference>
<feature type="binding site" evidence="9">
    <location>
        <begin position="203"/>
        <end position="208"/>
    </location>
    <ligand>
        <name>CTP</name>
        <dbReference type="ChEBI" id="CHEBI:37563"/>
        <note>allosteric inhibitor</note>
    </ligand>
</feature>
<feature type="binding site" evidence="9">
    <location>
        <begin position="203"/>
        <end position="208"/>
    </location>
    <ligand>
        <name>UTP</name>
        <dbReference type="ChEBI" id="CHEBI:46398"/>
    </ligand>
</feature>
<dbReference type="Pfam" id="PF00117">
    <property type="entry name" value="GATase"/>
    <property type="match status" value="1"/>
</dbReference>
<feature type="binding site" evidence="9">
    <location>
        <position position="371"/>
    </location>
    <ligand>
        <name>L-glutamine</name>
        <dbReference type="ChEBI" id="CHEBI:58359"/>
    </ligand>
</feature>
<feature type="active site" description="Nucleophile; for glutamine hydrolysis" evidence="9">
    <location>
        <position position="398"/>
    </location>
</feature>
<dbReference type="PANTHER" id="PTHR11550:SF0">
    <property type="entry name" value="CTP SYNTHASE-RELATED"/>
    <property type="match status" value="1"/>
</dbReference>
<feature type="binding site" evidence="9">
    <location>
        <begin position="28"/>
        <end position="33"/>
    </location>
    <ligand>
        <name>ATP</name>
        <dbReference type="ChEBI" id="CHEBI:30616"/>
    </ligand>
</feature>
<evidence type="ECO:0000259" key="10">
    <source>
        <dbReference type="Pfam" id="PF00117"/>
    </source>
</evidence>
<feature type="binding site" evidence="9">
    <location>
        <begin position="399"/>
        <end position="402"/>
    </location>
    <ligand>
        <name>L-glutamine</name>
        <dbReference type="ChEBI" id="CHEBI:58359"/>
    </ligand>
</feature>
<dbReference type="RefSeq" id="WP_318353554.1">
    <property type="nucleotide sequence ID" value="NZ_JAWQEV010000002.1"/>
</dbReference>
<dbReference type="EMBL" id="JAWQEV010000002">
    <property type="protein sequence ID" value="MDW4572192.1"/>
    <property type="molecule type" value="Genomic_DNA"/>
</dbReference>
<comment type="caution">
    <text evidence="9">Lacks conserved residue(s) required for the propagation of feature annotation.</text>
</comment>
<keyword evidence="7 9" id="KW-0665">Pyrimidine biosynthesis</keyword>
<feature type="binding site" evidence="9">
    <location>
        <position position="27"/>
    </location>
    <ligand>
        <name>UTP</name>
        <dbReference type="ChEBI" id="CHEBI:46398"/>
    </ligand>
</feature>
<feature type="binding site" evidence="9">
    <location>
        <position position="482"/>
    </location>
    <ligand>
        <name>L-glutamine</name>
        <dbReference type="ChEBI" id="CHEBI:58359"/>
    </ligand>
</feature>
<dbReference type="CDD" id="cd01746">
    <property type="entry name" value="GATase1_CTP_Synthase"/>
    <property type="match status" value="1"/>
</dbReference>
<dbReference type="Gene3D" id="3.40.50.300">
    <property type="entry name" value="P-loop containing nucleotide triphosphate hydrolases"/>
    <property type="match status" value="1"/>
</dbReference>
<proteinExistence type="inferred from homology"/>
<evidence type="ECO:0000256" key="5">
    <source>
        <dbReference type="ARBA" id="ARBA00022840"/>
    </source>
</evidence>
<dbReference type="CDD" id="cd03113">
    <property type="entry name" value="CTPS_N"/>
    <property type="match status" value="1"/>
</dbReference>
<evidence type="ECO:0000256" key="4">
    <source>
        <dbReference type="ARBA" id="ARBA00022741"/>
    </source>
</evidence>
<evidence type="ECO:0000256" key="7">
    <source>
        <dbReference type="ARBA" id="ARBA00022975"/>
    </source>
</evidence>
<feature type="binding site" evidence="9">
    <location>
        <position position="156"/>
    </location>
    <ligand>
        <name>Mg(2+)</name>
        <dbReference type="ChEBI" id="CHEBI:18420"/>
    </ligand>
</feature>
<keyword evidence="5 9" id="KW-0067">ATP-binding</keyword>
<dbReference type="InterPro" id="IPR029062">
    <property type="entry name" value="Class_I_gatase-like"/>
</dbReference>
<accession>A0ABU4GYN6</accession>
<feature type="domain" description="Glutamine amidotransferase" evidence="10">
    <location>
        <begin position="318"/>
        <end position="547"/>
    </location>
</feature>
<dbReference type="InterPro" id="IPR004468">
    <property type="entry name" value="CTP_synthase"/>
</dbReference>
<dbReference type="InterPro" id="IPR027417">
    <property type="entry name" value="P-loop_NTPase"/>
</dbReference>
<feature type="binding site" evidence="9">
    <location>
        <position position="422"/>
    </location>
    <ligand>
        <name>L-glutamine</name>
        <dbReference type="ChEBI" id="CHEBI:58359"/>
    </ligand>
</feature>
<reference evidence="12 13" key="1">
    <citation type="submission" date="2023-11" db="EMBL/GenBank/DDBJ databases">
        <title>Draft genome sequence of Microbacterium arthrosphaerae JCM 30492.</title>
        <authorList>
            <person name="Zhang G."/>
            <person name="Ding Y."/>
        </authorList>
    </citation>
    <scope>NUCLEOTIDE SEQUENCE [LARGE SCALE GENOMIC DNA]</scope>
    <source>
        <strain evidence="12 13">JCM 30492</strain>
    </source>
</reference>
<dbReference type="PANTHER" id="PTHR11550">
    <property type="entry name" value="CTP SYNTHASE"/>
    <property type="match status" value="1"/>
</dbReference>
<dbReference type="Proteomes" id="UP001283109">
    <property type="component" value="Unassembled WGS sequence"/>
</dbReference>
<comment type="pathway">
    <text evidence="1 9">Pyrimidine metabolism; CTP biosynthesis via de novo pathway; CTP from UDP: step 2/2.</text>
</comment>